<dbReference type="GO" id="GO:0008422">
    <property type="term" value="F:beta-glucosidase activity"/>
    <property type="evidence" value="ECO:0007669"/>
    <property type="project" value="TreeGrafter"/>
</dbReference>
<evidence type="ECO:0000313" key="7">
    <source>
        <dbReference type="EMBL" id="KAF9607298.1"/>
    </source>
</evidence>
<name>A0A835LT87_9MAGN</name>
<comment type="caution">
    <text evidence="7">The sequence shown here is derived from an EMBL/GenBank/DDBJ whole genome shotgun (WGS) entry which is preliminary data.</text>
</comment>
<dbReference type="Gene3D" id="3.20.20.80">
    <property type="entry name" value="Glycosidases"/>
    <property type="match status" value="1"/>
</dbReference>
<sequence length="515" mass="58167">MAGTMSFTSLFLRLLLTLVVAEVGIGQTTPKFSRDDFPSNFVFGAGTSAYQIEGAVAEDGRTPSIWDVYTHKGYMPDKSNADIACDGYHKYKEDVNIMSDIGLEAYRFSISWSRLLPYGRGAINPKGLQYYNNLIDELVGHGIQPHVTLYHLDHPQILEEEYAGWLSPKFIEDFTAFADVCFREFGDRVAHWTTVNEPNIMCLGSYDSGQIPPRRCSYPGGLFNCTAGNSSVEPYIVMHHVLLAHASIVAVYREKYQEKQKGLIGLNVYSFWFVPMTNSNADLEATQRAMDFYTGWALNPLLFGDYPRIMKKNAGSRIPSFTKHESELVKGSFDFIGLNHYFTAYIQDKPQTTPNTSPGDYTSDMHVKLSLTKDDTPPGPFVPSSSPYNPSSLRNVLLYFKDYYGNPPVYIQENGFGGPPNETLNDTGRIHYINGYMGGILDAIRSGSNARGYIMWSFLDVFELLSGYQTRYGLVHVDFEDKDLKRQPKLSAQWYSNFIMKNDIFLKNAENDRSI</sequence>
<keyword evidence="4" id="KW-0325">Glycoprotein</keyword>
<dbReference type="PROSITE" id="PS00653">
    <property type="entry name" value="GLYCOSYL_HYDROL_F1_2"/>
    <property type="match status" value="1"/>
</dbReference>
<dbReference type="AlphaFoldDB" id="A0A835LT87"/>
<dbReference type="InterPro" id="IPR001360">
    <property type="entry name" value="Glyco_hydro_1"/>
</dbReference>
<gene>
    <name evidence="7" type="ORF">IFM89_033726</name>
</gene>
<dbReference type="InterPro" id="IPR033132">
    <property type="entry name" value="GH_1_N_CS"/>
</dbReference>
<dbReference type="GO" id="GO:0005975">
    <property type="term" value="P:carbohydrate metabolic process"/>
    <property type="evidence" value="ECO:0007669"/>
    <property type="project" value="InterPro"/>
</dbReference>
<dbReference type="Pfam" id="PF00232">
    <property type="entry name" value="Glyco_hydro_1"/>
    <property type="match status" value="1"/>
</dbReference>
<organism evidence="7 8">
    <name type="scientific">Coptis chinensis</name>
    <dbReference type="NCBI Taxonomy" id="261450"/>
    <lineage>
        <taxon>Eukaryota</taxon>
        <taxon>Viridiplantae</taxon>
        <taxon>Streptophyta</taxon>
        <taxon>Embryophyta</taxon>
        <taxon>Tracheophyta</taxon>
        <taxon>Spermatophyta</taxon>
        <taxon>Magnoliopsida</taxon>
        <taxon>Ranunculales</taxon>
        <taxon>Ranunculaceae</taxon>
        <taxon>Coptidoideae</taxon>
        <taxon>Coptis</taxon>
    </lineage>
</organism>
<evidence type="ECO:0000256" key="6">
    <source>
        <dbReference type="SAM" id="SignalP"/>
    </source>
</evidence>
<dbReference type="FunFam" id="3.20.20.80:FF:000069">
    <property type="entry name" value="Beta-glucosidase 1"/>
    <property type="match status" value="1"/>
</dbReference>
<dbReference type="SUPFAM" id="SSF51445">
    <property type="entry name" value="(Trans)glycosidases"/>
    <property type="match status" value="1"/>
</dbReference>
<evidence type="ECO:0000256" key="2">
    <source>
        <dbReference type="ARBA" id="ARBA00022729"/>
    </source>
</evidence>
<evidence type="ECO:0000256" key="3">
    <source>
        <dbReference type="ARBA" id="ARBA00022801"/>
    </source>
</evidence>
<comment type="similarity">
    <text evidence="1 5">Belongs to the glycosyl hydrolase 1 family.</text>
</comment>
<keyword evidence="3" id="KW-0378">Hydrolase</keyword>
<evidence type="ECO:0000256" key="5">
    <source>
        <dbReference type="RuleBase" id="RU003690"/>
    </source>
</evidence>
<dbReference type="PANTHER" id="PTHR10353:SF29">
    <property type="entry name" value="BETA-GLUCOSIDASE 11"/>
    <property type="match status" value="1"/>
</dbReference>
<protein>
    <submittedName>
        <fullName evidence="7">Uncharacterized protein</fullName>
    </submittedName>
</protein>
<dbReference type="OrthoDB" id="65569at2759"/>
<feature type="signal peptide" evidence="6">
    <location>
        <begin position="1"/>
        <end position="21"/>
    </location>
</feature>
<accession>A0A835LT87</accession>
<dbReference type="InterPro" id="IPR017853">
    <property type="entry name" value="GH"/>
</dbReference>
<dbReference type="PANTHER" id="PTHR10353">
    <property type="entry name" value="GLYCOSYL HYDROLASE"/>
    <property type="match status" value="1"/>
</dbReference>
<feature type="chain" id="PRO_5032966317" evidence="6">
    <location>
        <begin position="22"/>
        <end position="515"/>
    </location>
</feature>
<keyword evidence="8" id="KW-1185">Reference proteome</keyword>
<proteinExistence type="inferred from homology"/>
<dbReference type="EMBL" id="JADFTS010000005">
    <property type="protein sequence ID" value="KAF9607298.1"/>
    <property type="molecule type" value="Genomic_DNA"/>
</dbReference>
<reference evidence="7 8" key="1">
    <citation type="submission" date="2020-10" db="EMBL/GenBank/DDBJ databases">
        <title>The Coptis chinensis genome and diversification of protoberbering-type alkaloids.</title>
        <authorList>
            <person name="Wang B."/>
            <person name="Shu S."/>
            <person name="Song C."/>
            <person name="Liu Y."/>
        </authorList>
    </citation>
    <scope>NUCLEOTIDE SEQUENCE [LARGE SCALE GENOMIC DNA]</scope>
    <source>
        <strain evidence="7">HL-2020</strain>
        <tissue evidence="7">Leaf</tissue>
    </source>
</reference>
<keyword evidence="2 6" id="KW-0732">Signal</keyword>
<evidence type="ECO:0000256" key="4">
    <source>
        <dbReference type="ARBA" id="ARBA00023180"/>
    </source>
</evidence>
<evidence type="ECO:0000256" key="1">
    <source>
        <dbReference type="ARBA" id="ARBA00010838"/>
    </source>
</evidence>
<evidence type="ECO:0000313" key="8">
    <source>
        <dbReference type="Proteomes" id="UP000631114"/>
    </source>
</evidence>
<dbReference type="PRINTS" id="PR00131">
    <property type="entry name" value="GLHYDRLASE1"/>
</dbReference>
<dbReference type="Proteomes" id="UP000631114">
    <property type="component" value="Unassembled WGS sequence"/>
</dbReference>